<dbReference type="Pfam" id="PF01047">
    <property type="entry name" value="MarR"/>
    <property type="match status" value="1"/>
</dbReference>
<organism evidence="5 6">
    <name type="scientific">Pseudonocardia charpentierae</name>
    <dbReference type="NCBI Taxonomy" id="3075545"/>
    <lineage>
        <taxon>Bacteria</taxon>
        <taxon>Bacillati</taxon>
        <taxon>Actinomycetota</taxon>
        <taxon>Actinomycetes</taxon>
        <taxon>Pseudonocardiales</taxon>
        <taxon>Pseudonocardiaceae</taxon>
        <taxon>Pseudonocardia</taxon>
    </lineage>
</organism>
<dbReference type="SUPFAM" id="SSF46785">
    <property type="entry name" value="Winged helix' DNA-binding domain"/>
    <property type="match status" value="1"/>
</dbReference>
<feature type="domain" description="HTH marR-type" evidence="4">
    <location>
        <begin position="10"/>
        <end position="142"/>
    </location>
</feature>
<evidence type="ECO:0000256" key="2">
    <source>
        <dbReference type="ARBA" id="ARBA00023125"/>
    </source>
</evidence>
<dbReference type="Gene3D" id="1.10.10.10">
    <property type="entry name" value="Winged helix-like DNA-binding domain superfamily/Winged helix DNA-binding domain"/>
    <property type="match status" value="1"/>
</dbReference>
<dbReference type="InterPro" id="IPR036390">
    <property type="entry name" value="WH_DNA-bd_sf"/>
</dbReference>
<protein>
    <submittedName>
        <fullName evidence="5">MarR family transcriptional regulator</fullName>
    </submittedName>
</protein>
<dbReference type="SMART" id="SM00347">
    <property type="entry name" value="HTH_MARR"/>
    <property type="match status" value="1"/>
</dbReference>
<dbReference type="PROSITE" id="PS50995">
    <property type="entry name" value="HTH_MARR_2"/>
    <property type="match status" value="1"/>
</dbReference>
<keyword evidence="6" id="KW-1185">Reference proteome</keyword>
<keyword evidence="2" id="KW-0238">DNA-binding</keyword>
<comment type="caution">
    <text evidence="5">The sequence shown here is derived from an EMBL/GenBank/DDBJ whole genome shotgun (WGS) entry which is preliminary data.</text>
</comment>
<keyword evidence="1" id="KW-0805">Transcription regulation</keyword>
<name>A0ABU2N5N6_9PSEU</name>
<dbReference type="PROSITE" id="PS01117">
    <property type="entry name" value="HTH_MARR_1"/>
    <property type="match status" value="1"/>
</dbReference>
<accession>A0ABU2N5N6</accession>
<evidence type="ECO:0000256" key="3">
    <source>
        <dbReference type="ARBA" id="ARBA00023163"/>
    </source>
</evidence>
<proteinExistence type="predicted"/>
<dbReference type="PANTHER" id="PTHR33164:SF57">
    <property type="entry name" value="MARR-FAMILY TRANSCRIPTIONAL REGULATOR"/>
    <property type="match status" value="1"/>
</dbReference>
<evidence type="ECO:0000259" key="4">
    <source>
        <dbReference type="PROSITE" id="PS50995"/>
    </source>
</evidence>
<dbReference type="InterPro" id="IPR000835">
    <property type="entry name" value="HTH_MarR-typ"/>
</dbReference>
<sequence length="146" mass="16085">MQEQEEWGRQESLSDSFRAVSRRLRIQSQKALAPWDVTPGQARALGVLSRHGPVRLGTLSEHLRIAARSATEVADALEMRGLVDRRADPTDRRATLIALTPRGEEVTTAIRAARGVEAEEFFARLDADDRAALARILDALLDQSSG</sequence>
<dbReference type="PANTHER" id="PTHR33164">
    <property type="entry name" value="TRANSCRIPTIONAL REGULATOR, MARR FAMILY"/>
    <property type="match status" value="1"/>
</dbReference>
<reference evidence="6" key="1">
    <citation type="submission" date="2023-07" db="EMBL/GenBank/DDBJ databases">
        <title>30 novel species of actinomycetes from the DSMZ collection.</title>
        <authorList>
            <person name="Nouioui I."/>
        </authorList>
    </citation>
    <scope>NUCLEOTIDE SEQUENCE [LARGE SCALE GENOMIC DNA]</scope>
    <source>
        <strain evidence="6">DSM 45834</strain>
    </source>
</reference>
<evidence type="ECO:0000313" key="6">
    <source>
        <dbReference type="Proteomes" id="UP001183202"/>
    </source>
</evidence>
<keyword evidence="3" id="KW-0804">Transcription</keyword>
<dbReference type="PRINTS" id="PR00598">
    <property type="entry name" value="HTHMARR"/>
</dbReference>
<evidence type="ECO:0000256" key="1">
    <source>
        <dbReference type="ARBA" id="ARBA00023015"/>
    </source>
</evidence>
<dbReference type="Proteomes" id="UP001183202">
    <property type="component" value="Unassembled WGS sequence"/>
</dbReference>
<evidence type="ECO:0000313" key="5">
    <source>
        <dbReference type="EMBL" id="MDT0349252.1"/>
    </source>
</evidence>
<dbReference type="InterPro" id="IPR023187">
    <property type="entry name" value="Tscrpt_reg_MarR-type_CS"/>
</dbReference>
<gene>
    <name evidence="5" type="ORF">RM445_06905</name>
</gene>
<dbReference type="InterPro" id="IPR039422">
    <property type="entry name" value="MarR/SlyA-like"/>
</dbReference>
<dbReference type="EMBL" id="JAVREJ010000003">
    <property type="protein sequence ID" value="MDT0349252.1"/>
    <property type="molecule type" value="Genomic_DNA"/>
</dbReference>
<dbReference type="InterPro" id="IPR036388">
    <property type="entry name" value="WH-like_DNA-bd_sf"/>
</dbReference>
<dbReference type="RefSeq" id="WP_311555241.1">
    <property type="nucleotide sequence ID" value="NZ_JAVREJ010000003.1"/>
</dbReference>